<keyword evidence="3" id="KW-0808">Transferase</keyword>
<dbReference type="InterPro" id="IPR001091">
    <property type="entry name" value="RM_Methyltransferase"/>
</dbReference>
<dbReference type="GO" id="GO:0003677">
    <property type="term" value="F:DNA binding"/>
    <property type="evidence" value="ECO:0007669"/>
    <property type="project" value="InterPro"/>
</dbReference>
<dbReference type="PANTHER" id="PTHR13370">
    <property type="entry name" value="RNA METHYLASE-RELATED"/>
    <property type="match status" value="1"/>
</dbReference>
<dbReference type="GO" id="GO:0009007">
    <property type="term" value="F:site-specific DNA-methyltransferase (adenine-specific) activity"/>
    <property type="evidence" value="ECO:0007669"/>
    <property type="project" value="TreeGrafter"/>
</dbReference>
<protein>
    <recommendedName>
        <fullName evidence="4">DNA methylase N-4/N-6 domain-containing protein</fullName>
    </recommendedName>
</protein>
<comment type="similarity">
    <text evidence="1">Belongs to the N(4)/N(6)-methyltransferase family.</text>
</comment>
<dbReference type="InterPro" id="IPR029063">
    <property type="entry name" value="SAM-dependent_MTases_sf"/>
</dbReference>
<evidence type="ECO:0000256" key="1">
    <source>
        <dbReference type="ARBA" id="ARBA00006594"/>
    </source>
</evidence>
<dbReference type="Gene3D" id="3.40.50.150">
    <property type="entry name" value="Vaccinia Virus protein VP39"/>
    <property type="match status" value="2"/>
</dbReference>
<reference evidence="5" key="1">
    <citation type="journal article" date="2015" name="Nature">
        <title>Complex archaea that bridge the gap between prokaryotes and eukaryotes.</title>
        <authorList>
            <person name="Spang A."/>
            <person name="Saw J.H."/>
            <person name="Jorgensen S.L."/>
            <person name="Zaremba-Niedzwiedzka K."/>
            <person name="Martijn J."/>
            <person name="Lind A.E."/>
            <person name="van Eijk R."/>
            <person name="Schleper C."/>
            <person name="Guy L."/>
            <person name="Ettema T.J."/>
        </authorList>
    </citation>
    <scope>NUCLEOTIDE SEQUENCE</scope>
</reference>
<accession>A0A0F9NED0</accession>
<dbReference type="GO" id="GO:0032259">
    <property type="term" value="P:methylation"/>
    <property type="evidence" value="ECO:0007669"/>
    <property type="project" value="UniProtKB-KW"/>
</dbReference>
<evidence type="ECO:0000256" key="3">
    <source>
        <dbReference type="ARBA" id="ARBA00022679"/>
    </source>
</evidence>
<evidence type="ECO:0000313" key="5">
    <source>
        <dbReference type="EMBL" id="KKN10322.1"/>
    </source>
</evidence>
<feature type="domain" description="DNA methylase N-4/N-6" evidence="4">
    <location>
        <begin position="22"/>
        <end position="487"/>
    </location>
</feature>
<dbReference type="InterPro" id="IPR002941">
    <property type="entry name" value="DNA_methylase_N4/N6"/>
</dbReference>
<proteinExistence type="inferred from homology"/>
<keyword evidence="2" id="KW-0489">Methyltransferase</keyword>
<dbReference type="Pfam" id="PF01555">
    <property type="entry name" value="N6_N4_Mtase"/>
    <property type="match status" value="1"/>
</dbReference>
<dbReference type="InterPro" id="IPR002052">
    <property type="entry name" value="DNA_methylase_N6_adenine_CS"/>
</dbReference>
<dbReference type="PROSITE" id="PS00092">
    <property type="entry name" value="N6_MTASE"/>
    <property type="match status" value="1"/>
</dbReference>
<dbReference type="EMBL" id="LAZR01004254">
    <property type="protein sequence ID" value="KKN10322.1"/>
    <property type="molecule type" value="Genomic_DNA"/>
</dbReference>
<dbReference type="AlphaFoldDB" id="A0A0F9NED0"/>
<gene>
    <name evidence="5" type="ORF">LCGC14_1037600</name>
</gene>
<dbReference type="GO" id="GO:0005737">
    <property type="term" value="C:cytoplasm"/>
    <property type="evidence" value="ECO:0007669"/>
    <property type="project" value="TreeGrafter"/>
</dbReference>
<dbReference type="PANTHER" id="PTHR13370:SF3">
    <property type="entry name" value="TRNA (GUANINE(10)-N2)-METHYLTRANSFERASE HOMOLOG"/>
    <property type="match status" value="1"/>
</dbReference>
<organism evidence="5">
    <name type="scientific">marine sediment metagenome</name>
    <dbReference type="NCBI Taxonomy" id="412755"/>
    <lineage>
        <taxon>unclassified sequences</taxon>
        <taxon>metagenomes</taxon>
        <taxon>ecological metagenomes</taxon>
    </lineage>
</organism>
<dbReference type="PRINTS" id="PR00508">
    <property type="entry name" value="S21N4MTFRASE"/>
</dbReference>
<evidence type="ECO:0000256" key="2">
    <source>
        <dbReference type="ARBA" id="ARBA00022603"/>
    </source>
</evidence>
<comment type="caution">
    <text evidence="5">The sequence shown here is derived from an EMBL/GenBank/DDBJ whole genome shotgun (WGS) entry which is preliminary data.</text>
</comment>
<dbReference type="SUPFAM" id="SSF53335">
    <property type="entry name" value="S-adenosyl-L-methionine-dependent methyltransferases"/>
    <property type="match status" value="1"/>
</dbReference>
<name>A0A0F9NED0_9ZZZZ</name>
<evidence type="ECO:0000259" key="4">
    <source>
        <dbReference type="Pfam" id="PF01555"/>
    </source>
</evidence>
<sequence length="502" mass="55886">MKAGIYNMDCMEAMGQMSDNSIDSIVTDPPYGLEFMGKEWDAPWKGKAGKSFNESCAGKLGGFKKLPNYTRGNNVKCLNCDKWRFSSNPCNCDNPKFPNTRHLAMIEYQKWFSPICKEMLRVLKPGGILLCFGGTRTTHRITCAIEDAGFEIRDMIAWVYGSGFPKSHNISKSIDKMKGKTPIPVMVKEITDADLFNKRSEKKMVMKKTSGIGSGKTFAFTDGNNKADKEIDITTPATPEAEQWDGWGTSLKPALEPITVARKPLSEKTIAANVLKWGTGGINIDGCRIEGKAKKWSKPKGGIWNPSEDNGAKLEENSQGRFPANFIHDGSQMVLDLFPDTKSGYNLKHYGNKRDGKAESVMKNFEMRDGGFGDSGSAARFFYCAKASKADRNEGLDGLEEKQYSHDGRNKEIKNAFQRNKSIAKNNHPTVKPTKLMQYLVRLVTPPNGTVLDPFMGSGSTGKACKLEGFNFVGIELDSEYFKIAKQRLNIVKRQMGKIDWE</sequence>
<dbReference type="GO" id="GO:0008170">
    <property type="term" value="F:N-methyltransferase activity"/>
    <property type="evidence" value="ECO:0007669"/>
    <property type="project" value="InterPro"/>
</dbReference>